<dbReference type="Gene3D" id="1.20.1270.180">
    <property type="match status" value="1"/>
</dbReference>
<keyword evidence="1" id="KW-0732">Signal</keyword>
<dbReference type="InterPro" id="IPR009739">
    <property type="entry name" value="LprI-like_N"/>
</dbReference>
<evidence type="ECO:0000256" key="1">
    <source>
        <dbReference type="SAM" id="SignalP"/>
    </source>
</evidence>
<feature type="signal peptide" evidence="1">
    <location>
        <begin position="1"/>
        <end position="21"/>
    </location>
</feature>
<proteinExistence type="predicted"/>
<accession>A0ABP7RIX2</accession>
<protein>
    <submittedName>
        <fullName evidence="3">DUF1311 domain-containing protein</fullName>
    </submittedName>
</protein>
<dbReference type="EMBL" id="BAAAZD010000001">
    <property type="protein sequence ID" value="GAA3998213.1"/>
    <property type="molecule type" value="Genomic_DNA"/>
</dbReference>
<feature type="domain" description="Lysozyme inhibitor LprI-like N-terminal" evidence="2">
    <location>
        <begin position="262"/>
        <end position="341"/>
    </location>
</feature>
<organism evidence="3 4">
    <name type="scientific">Sphingomonas humi</name>
    <dbReference type="NCBI Taxonomy" id="335630"/>
    <lineage>
        <taxon>Bacteria</taxon>
        <taxon>Pseudomonadati</taxon>
        <taxon>Pseudomonadota</taxon>
        <taxon>Alphaproteobacteria</taxon>
        <taxon>Sphingomonadales</taxon>
        <taxon>Sphingomonadaceae</taxon>
        <taxon>Sphingomonas</taxon>
    </lineage>
</organism>
<evidence type="ECO:0000259" key="2">
    <source>
        <dbReference type="Pfam" id="PF07007"/>
    </source>
</evidence>
<dbReference type="Pfam" id="PF07007">
    <property type="entry name" value="LprI"/>
    <property type="match status" value="1"/>
</dbReference>
<reference evidence="4" key="1">
    <citation type="journal article" date="2019" name="Int. J. Syst. Evol. Microbiol.">
        <title>The Global Catalogue of Microorganisms (GCM) 10K type strain sequencing project: providing services to taxonomists for standard genome sequencing and annotation.</title>
        <authorList>
            <consortium name="The Broad Institute Genomics Platform"/>
            <consortium name="The Broad Institute Genome Sequencing Center for Infectious Disease"/>
            <person name="Wu L."/>
            <person name="Ma J."/>
        </authorList>
    </citation>
    <scope>NUCLEOTIDE SEQUENCE [LARGE SCALE GENOMIC DNA]</scope>
    <source>
        <strain evidence="4">JCM 16603</strain>
    </source>
</reference>
<gene>
    <name evidence="3" type="ORF">GCM10022211_04850</name>
</gene>
<sequence length="346" mass="37226">MRLPLACIALLVLVAAAPAPRWDWSTADLDWLGGNDREYKESRAICARVIHAEPPTADRPTPAQAKALKGCDSEALYYGIGVKADPVKARLCAFTEKDEEVGVFGGRAMLMTIYANGRGAARDLKVATHLACGLEEAAPMEHALRIPRLQKLKPGKPFSICDAATSGYLGGACTEHDSRFAIVKRDRAIAALARQEGYAGSPLFAAGRRAMESYASAHAGQDQDLSGTLRVAFAVGAEETVRDQFLATLQALASGKLPPASAATYARSDAELNATYRATLADDAKDDRLTSGTITEEGRRIAARSWIAYRDAMLAFAARHYPKLSRTALATYLTRQRLDDLGPIDT</sequence>
<comment type="caution">
    <text evidence="3">The sequence shown here is derived from an EMBL/GenBank/DDBJ whole genome shotgun (WGS) entry which is preliminary data.</text>
</comment>
<keyword evidence="4" id="KW-1185">Reference proteome</keyword>
<dbReference type="Proteomes" id="UP001501310">
    <property type="component" value="Unassembled WGS sequence"/>
</dbReference>
<feature type="chain" id="PRO_5046806732" evidence="1">
    <location>
        <begin position="22"/>
        <end position="346"/>
    </location>
</feature>
<evidence type="ECO:0000313" key="3">
    <source>
        <dbReference type="EMBL" id="GAA3998213.1"/>
    </source>
</evidence>
<name>A0ABP7RIX2_9SPHN</name>
<evidence type="ECO:0000313" key="4">
    <source>
        <dbReference type="Proteomes" id="UP001501310"/>
    </source>
</evidence>